<dbReference type="SUPFAM" id="SSF90123">
    <property type="entry name" value="ABC transporter transmembrane region"/>
    <property type="match status" value="1"/>
</dbReference>
<dbReference type="GO" id="GO:0006508">
    <property type="term" value="P:proteolysis"/>
    <property type="evidence" value="ECO:0007669"/>
    <property type="project" value="InterPro"/>
</dbReference>
<accession>A0A2A7B3S7</accession>
<evidence type="ECO:0000259" key="12">
    <source>
        <dbReference type="PROSITE" id="PS50929"/>
    </source>
</evidence>
<dbReference type="InterPro" id="IPR027417">
    <property type="entry name" value="P-loop_NTPase"/>
</dbReference>
<evidence type="ECO:0000256" key="5">
    <source>
        <dbReference type="ARBA" id="ARBA00022801"/>
    </source>
</evidence>
<evidence type="ECO:0000256" key="1">
    <source>
        <dbReference type="ARBA" id="ARBA00004651"/>
    </source>
</evidence>
<dbReference type="EMBL" id="NOUV01000019">
    <property type="protein sequence ID" value="PDX85968.1"/>
    <property type="molecule type" value="Genomic_DNA"/>
</dbReference>
<evidence type="ECO:0000256" key="10">
    <source>
        <dbReference type="SAM" id="Phobius"/>
    </source>
</evidence>
<evidence type="ECO:0000313" key="14">
    <source>
        <dbReference type="EMBL" id="PDX85968.1"/>
    </source>
</evidence>
<evidence type="ECO:0000256" key="7">
    <source>
        <dbReference type="ARBA" id="ARBA00022840"/>
    </source>
</evidence>
<protein>
    <submittedName>
        <fullName evidence="14">ABC transporter permease</fullName>
    </submittedName>
</protein>
<feature type="domain" description="ABC transporter" evidence="11">
    <location>
        <begin position="529"/>
        <end position="763"/>
    </location>
</feature>
<evidence type="ECO:0000256" key="4">
    <source>
        <dbReference type="ARBA" id="ARBA00022741"/>
    </source>
</evidence>
<comment type="subcellular location">
    <subcellularLocation>
        <location evidence="1">Cell membrane</location>
        <topology evidence="1">Multi-pass membrane protein</topology>
    </subcellularLocation>
</comment>
<dbReference type="GO" id="GO:0005524">
    <property type="term" value="F:ATP binding"/>
    <property type="evidence" value="ECO:0007669"/>
    <property type="project" value="UniProtKB-KW"/>
</dbReference>
<proteinExistence type="predicted"/>
<evidence type="ECO:0000256" key="2">
    <source>
        <dbReference type="ARBA" id="ARBA00022448"/>
    </source>
</evidence>
<keyword evidence="6" id="KW-0645">Protease</keyword>
<dbReference type="Gene3D" id="1.20.1560.10">
    <property type="entry name" value="ABC transporter type 1, transmembrane domain"/>
    <property type="match status" value="1"/>
</dbReference>
<keyword evidence="2" id="KW-0813">Transport</keyword>
<feature type="transmembrane region" description="Helical" evidence="10">
    <location>
        <begin position="273"/>
        <end position="291"/>
    </location>
</feature>
<evidence type="ECO:0000259" key="13">
    <source>
        <dbReference type="PROSITE" id="PS50990"/>
    </source>
</evidence>
<dbReference type="InterPro" id="IPR017871">
    <property type="entry name" value="ABC_transporter-like_CS"/>
</dbReference>
<dbReference type="GO" id="GO:0005886">
    <property type="term" value="C:plasma membrane"/>
    <property type="evidence" value="ECO:0007669"/>
    <property type="project" value="UniProtKB-SubCell"/>
</dbReference>
<dbReference type="InterPro" id="IPR011527">
    <property type="entry name" value="ABC1_TM_dom"/>
</dbReference>
<evidence type="ECO:0000256" key="9">
    <source>
        <dbReference type="ARBA" id="ARBA00023136"/>
    </source>
</evidence>
<keyword evidence="4" id="KW-0547">Nucleotide-binding</keyword>
<dbReference type="RefSeq" id="WP_097793410.1">
    <property type="nucleotide sequence ID" value="NZ_NOUV01000019.1"/>
</dbReference>
<dbReference type="SUPFAM" id="SSF52540">
    <property type="entry name" value="P-loop containing nucleoside triphosphate hydrolases"/>
    <property type="match status" value="1"/>
</dbReference>
<keyword evidence="3 10" id="KW-0812">Transmembrane</keyword>
<keyword evidence="7" id="KW-0067">ATP-binding</keyword>
<evidence type="ECO:0000256" key="6">
    <source>
        <dbReference type="ARBA" id="ARBA00022807"/>
    </source>
</evidence>
<sequence>MRYTYVRQHDTTDCAAASLAMVCLHYKKEITITRLRDMMGTDMKGTNLVGLQKAANELGFNTAAVRVDRENFLSDFTLPCIAQVITDQGLTHFVVIFKKTTIKDDDARRKHVLKEEEKKADASKKYKCKDYVVIGDPAKDLEKISLDDFYKNFTGVLLLMNPTSEFKGGKAKKAGASINGTSTDANAKGDKSTGKYHMLKRYFDLLWPQKKLFIYAILCSVILTVIGIVSTVFNKALMDEVLPYGLKNLLVTLILVFSVVNLTSNLLSTVRQWILIFLSIRIDIPLMLGYFEHVYKLPMKFFATRKTGEITTRYSDASTIKSVLTNIAMTIVMDVVMAVGVGIVLFRMNSSLFSLTLFSTALSLLLVIIFKQPYKRINEETMQQSAMLNSQMIESLRGIETIKCNACEDRELEALEREYIKSLKISLRSSKISTGQSLVSMVISTLLNMVTTYVGIMQVLNGELTLGGYMAFTTLSGYFTSPVSDLISMQMSIQEADISMKRLTEIMDYESEQAEDEEHTEMEQIEGDIEFKDVTFRYGNRSPALNHISFTIPQGQKVALVGSSGSGKSTITKLLLKYYEPESGEIDVNGINLNEYTNASVRRAISYVPQNVELFSKTLFENIRISRPEATLEQVKDAAKKADAHEFIRKLPLQYNTYLEEAGNGLSGGEKQRIALARAFLKDSNLYILDESTSSLDFGTENTIFDMIYNQLADKSMLIVAHRLSTVRDCDQILVMDHGEIVERGTHDELLAKQGKYYELWNLQQGIFRRKKEEPKPIAHAAVVEEDDDGGEAITY</sequence>
<dbReference type="CDD" id="cd02418">
    <property type="entry name" value="Peptidase_C39B"/>
    <property type="match status" value="1"/>
</dbReference>
<organism evidence="14 15">
    <name type="scientific">Faecalibacterium prausnitzii</name>
    <dbReference type="NCBI Taxonomy" id="853"/>
    <lineage>
        <taxon>Bacteria</taxon>
        <taxon>Bacillati</taxon>
        <taxon>Bacillota</taxon>
        <taxon>Clostridia</taxon>
        <taxon>Eubacteriales</taxon>
        <taxon>Oscillospiraceae</taxon>
        <taxon>Faecalibacterium</taxon>
    </lineage>
</organism>
<evidence type="ECO:0000256" key="3">
    <source>
        <dbReference type="ARBA" id="ARBA00022692"/>
    </source>
</evidence>
<dbReference type="InterPro" id="IPR036640">
    <property type="entry name" value="ABC1_TM_sf"/>
</dbReference>
<keyword evidence="5" id="KW-0378">Hydrolase</keyword>
<dbReference type="InterPro" id="IPR005074">
    <property type="entry name" value="Peptidase_C39"/>
</dbReference>
<dbReference type="PROSITE" id="PS50929">
    <property type="entry name" value="ABC_TM1F"/>
    <property type="match status" value="1"/>
</dbReference>
<feature type="transmembrane region" description="Helical" evidence="10">
    <location>
        <begin position="212"/>
        <end position="233"/>
    </location>
</feature>
<feature type="transmembrane region" description="Helical" evidence="10">
    <location>
        <begin position="245"/>
        <end position="267"/>
    </location>
</feature>
<comment type="caution">
    <text evidence="14">The sequence shown here is derived from an EMBL/GenBank/DDBJ whole genome shotgun (WGS) entry which is preliminary data.</text>
</comment>
<dbReference type="PANTHER" id="PTHR43394">
    <property type="entry name" value="ATP-DEPENDENT PERMEASE MDL1, MITOCHONDRIAL"/>
    <property type="match status" value="1"/>
</dbReference>
<reference evidence="14 15" key="1">
    <citation type="journal article" date="2017" name="Front. Microbiol.">
        <title>New Insights into the Diversity of the Genus Faecalibacterium.</title>
        <authorList>
            <person name="Benevides L."/>
            <person name="Burman S."/>
            <person name="Martin R."/>
            <person name="Robert V."/>
            <person name="Thomas M."/>
            <person name="Miquel S."/>
            <person name="Chain F."/>
            <person name="Sokol H."/>
            <person name="Bermudez-Humaran L.G."/>
            <person name="Morrison M."/>
            <person name="Langella P."/>
            <person name="Azevedo V.A."/>
            <person name="Chatel J.M."/>
            <person name="Soares S."/>
        </authorList>
    </citation>
    <scope>NUCLEOTIDE SEQUENCE [LARGE SCALE GENOMIC DNA]</scope>
    <source>
        <strain evidence="14 15">AHMP21</strain>
    </source>
</reference>
<dbReference type="SMART" id="SM00382">
    <property type="entry name" value="AAA"/>
    <property type="match status" value="1"/>
</dbReference>
<dbReference type="PROSITE" id="PS50990">
    <property type="entry name" value="PEPTIDASE_C39"/>
    <property type="match status" value="1"/>
</dbReference>
<dbReference type="GO" id="GO:0016887">
    <property type="term" value="F:ATP hydrolysis activity"/>
    <property type="evidence" value="ECO:0007669"/>
    <property type="project" value="InterPro"/>
</dbReference>
<gene>
    <name evidence="14" type="ORF">CHR60_13210</name>
</gene>
<evidence type="ECO:0000256" key="8">
    <source>
        <dbReference type="ARBA" id="ARBA00022989"/>
    </source>
</evidence>
<evidence type="ECO:0000259" key="11">
    <source>
        <dbReference type="PROSITE" id="PS50893"/>
    </source>
</evidence>
<feature type="domain" description="ABC transmembrane type-1" evidence="12">
    <location>
        <begin position="216"/>
        <end position="495"/>
    </location>
</feature>
<dbReference type="PROSITE" id="PS00211">
    <property type="entry name" value="ABC_TRANSPORTER_1"/>
    <property type="match status" value="1"/>
</dbReference>
<evidence type="ECO:0000313" key="15">
    <source>
        <dbReference type="Proteomes" id="UP000220904"/>
    </source>
</evidence>
<dbReference type="GO" id="GO:0008234">
    <property type="term" value="F:cysteine-type peptidase activity"/>
    <property type="evidence" value="ECO:0007669"/>
    <property type="project" value="UniProtKB-KW"/>
</dbReference>
<dbReference type="AlphaFoldDB" id="A0A2A7B3S7"/>
<keyword evidence="9 10" id="KW-0472">Membrane</keyword>
<dbReference type="InterPro" id="IPR039421">
    <property type="entry name" value="Type_1_exporter"/>
</dbReference>
<feature type="domain" description="Peptidase C39" evidence="13">
    <location>
        <begin position="8"/>
        <end position="160"/>
    </location>
</feature>
<dbReference type="Pfam" id="PF00005">
    <property type="entry name" value="ABC_tran"/>
    <property type="match status" value="1"/>
</dbReference>
<dbReference type="CDD" id="cd18570">
    <property type="entry name" value="ABC_6TM_PCAT1_LagD_like"/>
    <property type="match status" value="1"/>
</dbReference>
<keyword evidence="8 10" id="KW-1133">Transmembrane helix</keyword>
<name>A0A2A7B3S7_9FIRM</name>
<dbReference type="InterPro" id="IPR003439">
    <property type="entry name" value="ABC_transporter-like_ATP-bd"/>
</dbReference>
<dbReference type="Gene3D" id="3.40.50.300">
    <property type="entry name" value="P-loop containing nucleotide triphosphate hydrolases"/>
    <property type="match status" value="1"/>
</dbReference>
<feature type="transmembrane region" description="Helical" evidence="10">
    <location>
        <begin position="438"/>
        <end position="460"/>
    </location>
</feature>
<dbReference type="Proteomes" id="UP000220904">
    <property type="component" value="Unassembled WGS sequence"/>
</dbReference>
<dbReference type="Pfam" id="PF00664">
    <property type="entry name" value="ABC_membrane"/>
    <property type="match status" value="1"/>
</dbReference>
<dbReference type="GO" id="GO:0015421">
    <property type="term" value="F:ABC-type oligopeptide transporter activity"/>
    <property type="evidence" value="ECO:0007669"/>
    <property type="project" value="TreeGrafter"/>
</dbReference>
<dbReference type="FunFam" id="3.40.50.300:FF:000287">
    <property type="entry name" value="Multidrug ABC transporter ATP-binding protein"/>
    <property type="match status" value="1"/>
</dbReference>
<dbReference type="PROSITE" id="PS50893">
    <property type="entry name" value="ABC_TRANSPORTER_2"/>
    <property type="match status" value="1"/>
</dbReference>
<feature type="transmembrane region" description="Helical" evidence="10">
    <location>
        <begin position="352"/>
        <end position="370"/>
    </location>
</feature>
<keyword evidence="6" id="KW-0788">Thiol protease</keyword>
<dbReference type="Gene3D" id="3.90.70.10">
    <property type="entry name" value="Cysteine proteinases"/>
    <property type="match status" value="1"/>
</dbReference>
<dbReference type="InterPro" id="IPR003593">
    <property type="entry name" value="AAA+_ATPase"/>
</dbReference>
<dbReference type="Pfam" id="PF03412">
    <property type="entry name" value="Peptidase_C39"/>
    <property type="match status" value="2"/>
</dbReference>
<dbReference type="PANTHER" id="PTHR43394:SF1">
    <property type="entry name" value="ATP-BINDING CASSETTE SUB-FAMILY B MEMBER 10, MITOCHONDRIAL"/>
    <property type="match status" value="1"/>
</dbReference>
<feature type="transmembrane region" description="Helical" evidence="10">
    <location>
        <begin position="323"/>
        <end position="346"/>
    </location>
</feature>
<dbReference type="OrthoDB" id="9762778at2"/>